<dbReference type="AlphaFoldDB" id="A0AAD7I268"/>
<dbReference type="CDD" id="cd21037">
    <property type="entry name" value="MLKL_NTD"/>
    <property type="match status" value="1"/>
</dbReference>
<accession>A0AAD7I268</accession>
<feature type="compositionally biased region" description="Polar residues" evidence="1">
    <location>
        <begin position="22"/>
        <end position="31"/>
    </location>
</feature>
<comment type="caution">
    <text evidence="2">The sequence shown here is derived from an EMBL/GenBank/DDBJ whole genome shotgun (WGS) entry which is preliminary data.</text>
</comment>
<evidence type="ECO:0008006" key="4">
    <source>
        <dbReference type="Google" id="ProtNLM"/>
    </source>
</evidence>
<feature type="region of interest" description="Disordered" evidence="1">
    <location>
        <begin position="1010"/>
        <end position="1048"/>
    </location>
</feature>
<protein>
    <recommendedName>
        <fullName evidence="4">Kinesin light chain</fullName>
    </recommendedName>
</protein>
<evidence type="ECO:0000313" key="3">
    <source>
        <dbReference type="Proteomes" id="UP001215280"/>
    </source>
</evidence>
<dbReference type="PANTHER" id="PTHR46082">
    <property type="entry name" value="ATP/GTP-BINDING PROTEIN-RELATED"/>
    <property type="match status" value="1"/>
</dbReference>
<organism evidence="2 3">
    <name type="scientific">Mycena maculata</name>
    <dbReference type="NCBI Taxonomy" id="230809"/>
    <lineage>
        <taxon>Eukaryota</taxon>
        <taxon>Fungi</taxon>
        <taxon>Dikarya</taxon>
        <taxon>Basidiomycota</taxon>
        <taxon>Agaricomycotina</taxon>
        <taxon>Agaricomycetes</taxon>
        <taxon>Agaricomycetidae</taxon>
        <taxon>Agaricales</taxon>
        <taxon>Marasmiineae</taxon>
        <taxon>Mycenaceae</taxon>
        <taxon>Mycena</taxon>
    </lineage>
</organism>
<dbReference type="SUPFAM" id="SSF52540">
    <property type="entry name" value="P-loop containing nucleoside triphosphate hydrolases"/>
    <property type="match status" value="1"/>
</dbReference>
<dbReference type="Pfam" id="PF13374">
    <property type="entry name" value="TPR_10"/>
    <property type="match status" value="7"/>
</dbReference>
<evidence type="ECO:0000256" key="1">
    <source>
        <dbReference type="SAM" id="MobiDB-lite"/>
    </source>
</evidence>
<dbReference type="Pfam" id="PF13424">
    <property type="entry name" value="TPR_12"/>
    <property type="match status" value="1"/>
</dbReference>
<reference evidence="2" key="1">
    <citation type="submission" date="2023-03" db="EMBL/GenBank/DDBJ databases">
        <title>Massive genome expansion in bonnet fungi (Mycena s.s.) driven by repeated elements and novel gene families across ecological guilds.</title>
        <authorList>
            <consortium name="Lawrence Berkeley National Laboratory"/>
            <person name="Harder C.B."/>
            <person name="Miyauchi S."/>
            <person name="Viragh M."/>
            <person name="Kuo A."/>
            <person name="Thoen E."/>
            <person name="Andreopoulos B."/>
            <person name="Lu D."/>
            <person name="Skrede I."/>
            <person name="Drula E."/>
            <person name="Henrissat B."/>
            <person name="Morin E."/>
            <person name="Kohler A."/>
            <person name="Barry K."/>
            <person name="LaButti K."/>
            <person name="Morin E."/>
            <person name="Salamov A."/>
            <person name="Lipzen A."/>
            <person name="Mereny Z."/>
            <person name="Hegedus B."/>
            <person name="Baldrian P."/>
            <person name="Stursova M."/>
            <person name="Weitz H."/>
            <person name="Taylor A."/>
            <person name="Grigoriev I.V."/>
            <person name="Nagy L.G."/>
            <person name="Martin F."/>
            <person name="Kauserud H."/>
        </authorList>
    </citation>
    <scope>NUCLEOTIDE SEQUENCE</scope>
    <source>
        <strain evidence="2">CBHHK188m</strain>
    </source>
</reference>
<dbReference type="Gene3D" id="1.20.930.20">
    <property type="entry name" value="Adaptor protein Cbl, N-terminal domain"/>
    <property type="match status" value="1"/>
</dbReference>
<name>A0AAD7I268_9AGAR</name>
<feature type="compositionally biased region" description="Basic and acidic residues" evidence="1">
    <location>
        <begin position="1035"/>
        <end position="1048"/>
    </location>
</feature>
<feature type="region of interest" description="Disordered" evidence="1">
    <location>
        <begin position="1"/>
        <end position="31"/>
    </location>
</feature>
<dbReference type="InterPro" id="IPR036537">
    <property type="entry name" value="Adaptor_Cbl_N_dom_sf"/>
</dbReference>
<dbReference type="Gene3D" id="1.25.40.10">
    <property type="entry name" value="Tetratricopeptide repeat domain"/>
    <property type="match status" value="2"/>
</dbReference>
<proteinExistence type="predicted"/>
<dbReference type="GO" id="GO:0007166">
    <property type="term" value="P:cell surface receptor signaling pathway"/>
    <property type="evidence" value="ECO:0007669"/>
    <property type="project" value="InterPro"/>
</dbReference>
<dbReference type="Gene3D" id="3.40.50.300">
    <property type="entry name" value="P-loop containing nucleotide triphosphate hydrolases"/>
    <property type="match status" value="1"/>
</dbReference>
<sequence length="1173" mass="129244">MPPTTATPAPSAPTVVAPGGPSASNTPSQPTDLASGSDWLPYLNIIKDGAEAIPFPYVKAAFGVVATLLETVKKVKENRGNLKEVCTSALEIMQHVNNAIAFHGDVMAVRFKHLCNGFIGLLKEIQERVEKWNKQRIGVRGRVREFIKADNMGAEISQYKERIKELQANFMMVGMIDANVGLTKVDEQITKLNEKLSDVVSDQLVPPLKGCPFPSPIFHGRRKVLDPMHTYFGENLGSRHVYVLYGLGGAGKTQTALKFVEESSVFHQYQYTKHHRYDPTMQFIPGCTHGNILITTRNPELCLHAPGPDSQHRLSEMEEADAMELLLRSSQNESTSENMRVACGIVQALHKSPLAVVQAGAFIHKHQCLKDYLDLYKTNKSRLLKEQPTQTHDDYAWTLQPVGPTCSATVAALFFLHHEGITESMFSLAVLYDGIVLGELAPTAEDLSDSQKFLAQFLTSSRTWDHLSFTKVITEIHGSSLMEPDSHKETYSIHPLVQDWTQINLTDSHCDRKCIVALIGMALIGMSVPLGNQLDHHQFRIQLLPHLDSLLSNPIAEENDLKFQFTFGRVYQVQGRLVEAQPLLSKHAVKARRQLGDDHPESLTAILLLAGVISEAAELQVMVLEKRKQLLGPDHPDTLCAMGNLAVSYSDLGQWKGAADLQVVVFEKIRQLVGEGHLYTLHTMGNLATSYRHLGQTQEAEELEVVVLEKRKQLIGEEHPDTLLAMGNLAASYRDMGQSKEAEDLETVVLEMRKCLLGEDHSRTLVAMANLACSYRDMGRSQEAVNLETIVLEKRKQLLGEDHPHTLLAMGNLAASYKAVGGLQEAVGFETIVLEKRKQLLGEGHPHTLLAMGNLAVSYKALGRLQEAVDLETIVLEKRKRLLSESHPHTLLAMGNLAASYKALGRLQEAVDLKTIVLEKRKQLLGAEHPHTLLAMHNLATSYHDMGCSMEVAELEATALEIENGSCNKKRKRKPRKGVEVLLALESIAGEALRVTHKCQDLSGVGFHRKQSSEGEACGAESHDEGEGFATESGAQKEEVGDSLGDKALRTVGGEGEVEVVEKCVESDVCHAQLRQNTALRAPQHARNAWAPAAMAATLLSGRGPSSSGMREVRGEEVPQAAASFPAIPTWAGMKWMRRRRVVHAQRRREGAVPAGFWVTKLTTIGKGLVSHL</sequence>
<dbReference type="SUPFAM" id="SSF48452">
    <property type="entry name" value="TPR-like"/>
    <property type="match status" value="2"/>
</dbReference>
<dbReference type="InterPro" id="IPR053137">
    <property type="entry name" value="NLR-like"/>
</dbReference>
<gene>
    <name evidence="2" type="ORF">DFH07DRAFT_780606</name>
</gene>
<dbReference type="Proteomes" id="UP001215280">
    <property type="component" value="Unassembled WGS sequence"/>
</dbReference>
<keyword evidence="3" id="KW-1185">Reference proteome</keyword>
<dbReference type="EMBL" id="JARJLG010000168">
    <property type="protein sequence ID" value="KAJ7733385.1"/>
    <property type="molecule type" value="Genomic_DNA"/>
</dbReference>
<dbReference type="PANTHER" id="PTHR46082:SF11">
    <property type="entry name" value="AAA+ ATPASE DOMAIN-CONTAINING PROTEIN-RELATED"/>
    <property type="match status" value="1"/>
</dbReference>
<feature type="compositionally biased region" description="Low complexity" evidence="1">
    <location>
        <begin position="1"/>
        <end position="21"/>
    </location>
</feature>
<evidence type="ECO:0000313" key="2">
    <source>
        <dbReference type="EMBL" id="KAJ7733385.1"/>
    </source>
</evidence>
<dbReference type="InterPro" id="IPR027417">
    <property type="entry name" value="P-loop_NTPase"/>
</dbReference>
<dbReference type="InterPro" id="IPR011990">
    <property type="entry name" value="TPR-like_helical_dom_sf"/>
</dbReference>
<dbReference type="InterPro" id="IPR059179">
    <property type="entry name" value="MLKL-like_MCAfunc"/>
</dbReference>